<gene>
    <name evidence="2" type="ORF">SCF082_LOCUS47243</name>
</gene>
<organism evidence="2 3">
    <name type="scientific">Durusdinium trenchii</name>
    <dbReference type="NCBI Taxonomy" id="1381693"/>
    <lineage>
        <taxon>Eukaryota</taxon>
        <taxon>Sar</taxon>
        <taxon>Alveolata</taxon>
        <taxon>Dinophyceae</taxon>
        <taxon>Suessiales</taxon>
        <taxon>Symbiodiniaceae</taxon>
        <taxon>Durusdinium</taxon>
    </lineage>
</organism>
<proteinExistence type="predicted"/>
<comment type="caution">
    <text evidence="2">The sequence shown here is derived from an EMBL/GenBank/DDBJ whole genome shotgun (WGS) entry which is preliminary data.</text>
</comment>
<reference evidence="2 3" key="1">
    <citation type="submission" date="2024-02" db="EMBL/GenBank/DDBJ databases">
        <authorList>
            <person name="Chen Y."/>
            <person name="Shah S."/>
            <person name="Dougan E. K."/>
            <person name="Thang M."/>
            <person name="Chan C."/>
        </authorList>
    </citation>
    <scope>NUCLEOTIDE SEQUENCE [LARGE SCALE GENOMIC DNA]</scope>
</reference>
<keyword evidence="3" id="KW-1185">Reference proteome</keyword>
<sequence>MTPKFELLLKRLHAMGAPKVLLGCIILLALNSKVQIFTEADEKTKKATPPVATPAPQVKPGAKADTGNFELTRINKRKASMAKVAAITDSEDEDDDESGEDEKAVVVNTMEKEFQRFEKFANSLLNRSAKLTDLAQSLETELQDMSADSSEQKRTQKAVENLDASIAVLDREYEQVETARSSLVADQHMTDNAKKELLG</sequence>
<evidence type="ECO:0000313" key="2">
    <source>
        <dbReference type="EMBL" id="CAK9101019.1"/>
    </source>
</evidence>
<protein>
    <submittedName>
        <fullName evidence="2">Uncharacterized protein</fullName>
    </submittedName>
</protein>
<dbReference type="EMBL" id="CAXAMM010041740">
    <property type="protein sequence ID" value="CAK9101019.1"/>
    <property type="molecule type" value="Genomic_DNA"/>
</dbReference>
<keyword evidence="1" id="KW-0175">Coiled coil</keyword>
<evidence type="ECO:0000313" key="3">
    <source>
        <dbReference type="Proteomes" id="UP001642464"/>
    </source>
</evidence>
<dbReference type="Proteomes" id="UP001642464">
    <property type="component" value="Unassembled WGS sequence"/>
</dbReference>
<evidence type="ECO:0000256" key="1">
    <source>
        <dbReference type="SAM" id="Coils"/>
    </source>
</evidence>
<name>A0ABP0RL57_9DINO</name>
<feature type="coiled-coil region" evidence="1">
    <location>
        <begin position="121"/>
        <end position="179"/>
    </location>
</feature>
<accession>A0ABP0RL57</accession>